<dbReference type="GO" id="GO:0016020">
    <property type="term" value="C:membrane"/>
    <property type="evidence" value="ECO:0007669"/>
    <property type="project" value="TreeGrafter"/>
</dbReference>
<dbReference type="RefSeq" id="WP_176762897.1">
    <property type="nucleotide sequence ID" value="NZ_FNHQ01000011.1"/>
</dbReference>
<dbReference type="PANTHER" id="PTHR43798">
    <property type="entry name" value="MONOACYLGLYCEROL LIPASE"/>
    <property type="match status" value="1"/>
</dbReference>
<evidence type="ECO:0000259" key="2">
    <source>
        <dbReference type="Pfam" id="PF00561"/>
    </source>
</evidence>
<dbReference type="Proteomes" id="UP000199309">
    <property type="component" value="Unassembled WGS sequence"/>
</dbReference>
<organism evidence="3 4">
    <name type="scientific">Megasphaera paucivorans</name>
    <dbReference type="NCBI Taxonomy" id="349095"/>
    <lineage>
        <taxon>Bacteria</taxon>
        <taxon>Bacillati</taxon>
        <taxon>Bacillota</taxon>
        <taxon>Negativicutes</taxon>
        <taxon>Veillonellales</taxon>
        <taxon>Veillonellaceae</taxon>
        <taxon>Megasphaera</taxon>
    </lineage>
</organism>
<name>A0A1G9V846_9FIRM</name>
<evidence type="ECO:0000313" key="3">
    <source>
        <dbReference type="EMBL" id="SDM68331.1"/>
    </source>
</evidence>
<dbReference type="SUPFAM" id="SSF53474">
    <property type="entry name" value="alpha/beta-Hydrolases"/>
    <property type="match status" value="1"/>
</dbReference>
<dbReference type="InterPro" id="IPR000073">
    <property type="entry name" value="AB_hydrolase_1"/>
</dbReference>
<proteinExistence type="predicted"/>
<sequence length="263" mass="29835">MFIKINNIQLNYEEKGSGTPLVFIHGLGECMQSWNYQVACLSRKYRIINFDLRAHGQSSNDDSEIITISLFAKDIIELLNKLGIEKAVFIGHSMGGLICQEIAVHYPERAIAFVLSDAAGFYPPPFSTDGLRERLAYLKTAAMEDLAEMVAEKCCAPQTSWEVRQEIKKLFLHNEPESYKQATIATFKADYRIYHKQMNFPFLLLVGEFDQTTPLAYAEYLEKNLPAAQLAVIPAAAHMSKVENPQEYNRLLSQFLEQLSDVL</sequence>
<evidence type="ECO:0000256" key="1">
    <source>
        <dbReference type="ARBA" id="ARBA00022801"/>
    </source>
</evidence>
<dbReference type="InterPro" id="IPR050266">
    <property type="entry name" value="AB_hydrolase_sf"/>
</dbReference>
<protein>
    <submittedName>
        <fullName evidence="3">Pimeloyl-ACP methyl ester carboxylesterase</fullName>
    </submittedName>
</protein>
<dbReference type="PANTHER" id="PTHR43798:SF31">
    <property type="entry name" value="AB HYDROLASE SUPERFAMILY PROTEIN YCLE"/>
    <property type="match status" value="1"/>
</dbReference>
<dbReference type="PRINTS" id="PR00111">
    <property type="entry name" value="ABHYDROLASE"/>
</dbReference>
<reference evidence="3 4" key="1">
    <citation type="submission" date="2016-10" db="EMBL/GenBank/DDBJ databases">
        <authorList>
            <person name="de Groot N.N."/>
        </authorList>
    </citation>
    <scope>NUCLEOTIDE SEQUENCE [LARGE SCALE GENOMIC DNA]</scope>
    <source>
        <strain evidence="3 4">DSM 16981</strain>
    </source>
</reference>
<dbReference type="Pfam" id="PF00561">
    <property type="entry name" value="Abhydrolase_1"/>
    <property type="match status" value="1"/>
</dbReference>
<dbReference type="InterPro" id="IPR029058">
    <property type="entry name" value="AB_hydrolase_fold"/>
</dbReference>
<dbReference type="GO" id="GO:0016787">
    <property type="term" value="F:hydrolase activity"/>
    <property type="evidence" value="ECO:0007669"/>
    <property type="project" value="UniProtKB-KW"/>
</dbReference>
<dbReference type="AlphaFoldDB" id="A0A1G9V846"/>
<dbReference type="STRING" id="349095.SAMN05660299_01362"/>
<dbReference type="EMBL" id="FNHQ01000011">
    <property type="protein sequence ID" value="SDM68331.1"/>
    <property type="molecule type" value="Genomic_DNA"/>
</dbReference>
<dbReference type="Gene3D" id="3.40.50.1820">
    <property type="entry name" value="alpha/beta hydrolase"/>
    <property type="match status" value="1"/>
</dbReference>
<evidence type="ECO:0000313" key="4">
    <source>
        <dbReference type="Proteomes" id="UP000199309"/>
    </source>
</evidence>
<keyword evidence="4" id="KW-1185">Reference proteome</keyword>
<accession>A0A1G9V846</accession>
<keyword evidence="1" id="KW-0378">Hydrolase</keyword>
<feature type="domain" description="AB hydrolase-1" evidence="2">
    <location>
        <begin position="20"/>
        <end position="141"/>
    </location>
</feature>
<gene>
    <name evidence="3" type="ORF">SAMN05660299_01362</name>
</gene>